<evidence type="ECO:0000313" key="2">
    <source>
        <dbReference type="Proteomes" id="UP000239874"/>
    </source>
</evidence>
<protein>
    <submittedName>
        <fullName evidence="1">Uncharacterized protein</fullName>
    </submittedName>
</protein>
<reference evidence="1 2" key="1">
    <citation type="submission" date="2018-02" db="EMBL/GenBank/DDBJ databases">
        <title>8 Nocardia nova and 1 Nocardia cyriacigeorgica strain used for evolution to TMP-SMX.</title>
        <authorList>
            <person name="Mehta H."/>
            <person name="Weng J."/>
            <person name="Shamoo Y."/>
        </authorList>
    </citation>
    <scope>NUCLEOTIDE SEQUENCE [LARGE SCALE GENOMIC DNA]</scope>
    <source>
        <strain evidence="1 2">MDA3139</strain>
    </source>
</reference>
<comment type="caution">
    <text evidence="1">The sequence shown here is derived from an EMBL/GenBank/DDBJ whole genome shotgun (WGS) entry which is preliminary data.</text>
</comment>
<dbReference type="AlphaFoldDB" id="A0A2S6AP80"/>
<dbReference type="OrthoDB" id="3387194at2"/>
<name>A0A2S6AP80_9NOCA</name>
<proteinExistence type="predicted"/>
<dbReference type="EMBL" id="PSZC01000011">
    <property type="protein sequence ID" value="PPJ37012.1"/>
    <property type="molecule type" value="Genomic_DNA"/>
</dbReference>
<gene>
    <name evidence="1" type="ORF">C5E45_17490</name>
</gene>
<dbReference type="Proteomes" id="UP000239874">
    <property type="component" value="Unassembled WGS sequence"/>
</dbReference>
<dbReference type="RefSeq" id="WP_104375982.1">
    <property type="nucleotide sequence ID" value="NZ_PSZC01000011.1"/>
</dbReference>
<sequence length="90" mass="10077">MSDVAELEKLSSKELHDRAVKHAVRHGDVKFLWRLLEVIPAAEAATGNIGESEADIKYVLPMLDDYVHAGEGEIAEALRPLYIEYLSTRD</sequence>
<evidence type="ECO:0000313" key="1">
    <source>
        <dbReference type="EMBL" id="PPJ37012.1"/>
    </source>
</evidence>
<organism evidence="1 2">
    <name type="scientific">Nocardia nova</name>
    <dbReference type="NCBI Taxonomy" id="37330"/>
    <lineage>
        <taxon>Bacteria</taxon>
        <taxon>Bacillati</taxon>
        <taxon>Actinomycetota</taxon>
        <taxon>Actinomycetes</taxon>
        <taxon>Mycobacteriales</taxon>
        <taxon>Nocardiaceae</taxon>
        <taxon>Nocardia</taxon>
    </lineage>
</organism>
<accession>A0A2S6AP80</accession>